<name>A0A819UBA3_9BILA</name>
<dbReference type="AlphaFoldDB" id="A0A819UBA3"/>
<dbReference type="GO" id="GO:0016020">
    <property type="term" value="C:membrane"/>
    <property type="evidence" value="ECO:0007669"/>
    <property type="project" value="TreeGrafter"/>
</dbReference>
<sequence>MSNDSFLATLDEFEEITNQIIKTLKPELDWINDHHERCTVAKAVGTGVSLGGAAVLAGSLLLAPFTGGASIIAVTGYGVVASTAGAAVNLTTDIADMITTRFENCRITSICQGRNYVASRLKEHFNELERVAIELKQLKVEEPLAYVLSLTNLVTAQTKVETSAAKILELSRYAQLASGPSNMLLRGGGTYWKGMRLQSETLIKVLGYFGFNVGKKGAMAVLRSGTAILSGVFAIYDVYSLINSIKNGHPTAEAISKMIKQMDEELKEIIELKGISIQIRDGEYDK</sequence>
<dbReference type="EMBL" id="CAJNON010000535">
    <property type="protein sequence ID" value="CAF1307087.1"/>
    <property type="molecule type" value="Genomic_DNA"/>
</dbReference>
<dbReference type="Proteomes" id="UP000663881">
    <property type="component" value="Unassembled WGS sequence"/>
</dbReference>
<protein>
    <submittedName>
        <fullName evidence="3">Uncharacterized protein</fullName>
    </submittedName>
</protein>
<dbReference type="GO" id="GO:0006869">
    <property type="term" value="P:lipid transport"/>
    <property type="evidence" value="ECO:0007669"/>
    <property type="project" value="InterPro"/>
</dbReference>
<dbReference type="EMBL" id="CAJOAY010005015">
    <property type="protein sequence ID" value="CAF4091878.1"/>
    <property type="molecule type" value="Genomic_DNA"/>
</dbReference>
<comment type="similarity">
    <text evidence="1">Belongs to the apolipoprotein L family.</text>
</comment>
<proteinExistence type="inferred from homology"/>
<evidence type="ECO:0000313" key="4">
    <source>
        <dbReference type="Proteomes" id="UP000663881"/>
    </source>
</evidence>
<comment type="caution">
    <text evidence="3">The sequence shown here is derived from an EMBL/GenBank/DDBJ whole genome shotgun (WGS) entry which is preliminary data.</text>
</comment>
<dbReference type="OrthoDB" id="10041572at2759"/>
<evidence type="ECO:0000313" key="2">
    <source>
        <dbReference type="EMBL" id="CAF1307087.1"/>
    </source>
</evidence>
<dbReference type="GO" id="GO:0042157">
    <property type="term" value="P:lipoprotein metabolic process"/>
    <property type="evidence" value="ECO:0007669"/>
    <property type="project" value="InterPro"/>
</dbReference>
<dbReference type="PANTHER" id="PTHR14096">
    <property type="entry name" value="APOLIPOPROTEIN L"/>
    <property type="match status" value="1"/>
</dbReference>
<dbReference type="PANTHER" id="PTHR14096:SF28">
    <property type="entry name" value="APOLIPOPROTEIN L, 1-RELATED"/>
    <property type="match status" value="1"/>
</dbReference>
<dbReference type="GO" id="GO:0008289">
    <property type="term" value="F:lipid binding"/>
    <property type="evidence" value="ECO:0007669"/>
    <property type="project" value="InterPro"/>
</dbReference>
<dbReference type="Pfam" id="PF05461">
    <property type="entry name" value="ApoL"/>
    <property type="match status" value="1"/>
</dbReference>
<dbReference type="GO" id="GO:0005576">
    <property type="term" value="C:extracellular region"/>
    <property type="evidence" value="ECO:0007669"/>
    <property type="project" value="InterPro"/>
</dbReference>
<organism evidence="3 4">
    <name type="scientific">Adineta steineri</name>
    <dbReference type="NCBI Taxonomy" id="433720"/>
    <lineage>
        <taxon>Eukaryota</taxon>
        <taxon>Metazoa</taxon>
        <taxon>Spiralia</taxon>
        <taxon>Gnathifera</taxon>
        <taxon>Rotifera</taxon>
        <taxon>Eurotatoria</taxon>
        <taxon>Bdelloidea</taxon>
        <taxon>Adinetida</taxon>
        <taxon>Adinetidae</taxon>
        <taxon>Adineta</taxon>
    </lineage>
</organism>
<accession>A0A819UBA3</accession>
<reference evidence="3" key="1">
    <citation type="submission" date="2021-02" db="EMBL/GenBank/DDBJ databases">
        <authorList>
            <person name="Nowell W R."/>
        </authorList>
    </citation>
    <scope>NUCLEOTIDE SEQUENCE</scope>
</reference>
<gene>
    <name evidence="3" type="ORF">OKA104_LOCUS35187</name>
    <name evidence="2" type="ORF">VCS650_LOCUS31379</name>
</gene>
<dbReference type="Proteomes" id="UP000663891">
    <property type="component" value="Unassembled WGS sequence"/>
</dbReference>
<dbReference type="InterPro" id="IPR008405">
    <property type="entry name" value="ApoL"/>
</dbReference>
<evidence type="ECO:0000256" key="1">
    <source>
        <dbReference type="ARBA" id="ARBA00010090"/>
    </source>
</evidence>
<evidence type="ECO:0000313" key="3">
    <source>
        <dbReference type="EMBL" id="CAF4091878.1"/>
    </source>
</evidence>